<name>A0AAD6RVX7_9ROSI</name>
<keyword evidence="1" id="KW-0472">Membrane</keyword>
<evidence type="ECO:0000256" key="1">
    <source>
        <dbReference type="SAM" id="Phobius"/>
    </source>
</evidence>
<gene>
    <name evidence="2" type="ORF">NC653_004304</name>
</gene>
<organism evidence="2 3">
    <name type="scientific">Populus alba x Populus x berolinensis</name>
    <dbReference type="NCBI Taxonomy" id="444605"/>
    <lineage>
        <taxon>Eukaryota</taxon>
        <taxon>Viridiplantae</taxon>
        <taxon>Streptophyta</taxon>
        <taxon>Embryophyta</taxon>
        <taxon>Tracheophyta</taxon>
        <taxon>Spermatophyta</taxon>
        <taxon>Magnoliopsida</taxon>
        <taxon>eudicotyledons</taxon>
        <taxon>Gunneridae</taxon>
        <taxon>Pentapetalae</taxon>
        <taxon>rosids</taxon>
        <taxon>fabids</taxon>
        <taxon>Malpighiales</taxon>
        <taxon>Salicaceae</taxon>
        <taxon>Saliceae</taxon>
        <taxon>Populus</taxon>
    </lineage>
</organism>
<comment type="caution">
    <text evidence="2">The sequence shown here is derived from an EMBL/GenBank/DDBJ whole genome shotgun (WGS) entry which is preliminary data.</text>
</comment>
<sequence length="71" mass="8364">MIELLKLLSFQFFTAFHVFWFVKGVLSFFLATFHINYQMICVREDLSAFFSPQVCLFSWLAAFASSLLSYF</sequence>
<reference evidence="2 3" key="1">
    <citation type="journal article" date="2023" name="Mol. Ecol. Resour.">
        <title>Chromosome-level genome assembly of a triploid poplar Populus alba 'Berolinensis'.</title>
        <authorList>
            <person name="Chen S."/>
            <person name="Yu Y."/>
            <person name="Wang X."/>
            <person name="Wang S."/>
            <person name="Zhang T."/>
            <person name="Zhou Y."/>
            <person name="He R."/>
            <person name="Meng N."/>
            <person name="Wang Y."/>
            <person name="Liu W."/>
            <person name="Liu Z."/>
            <person name="Liu J."/>
            <person name="Guo Q."/>
            <person name="Huang H."/>
            <person name="Sederoff R.R."/>
            <person name="Wang G."/>
            <person name="Qu G."/>
            <person name="Chen S."/>
        </authorList>
    </citation>
    <scope>NUCLEOTIDE SEQUENCE [LARGE SCALE GENOMIC DNA]</scope>
    <source>
        <strain evidence="2">SC-2020</strain>
    </source>
</reference>
<feature type="transmembrane region" description="Helical" evidence="1">
    <location>
        <begin position="12"/>
        <end position="37"/>
    </location>
</feature>
<dbReference type="AlphaFoldDB" id="A0AAD6RVX7"/>
<keyword evidence="1" id="KW-1133">Transmembrane helix</keyword>
<dbReference type="Proteomes" id="UP001164929">
    <property type="component" value="Chromosome 1"/>
</dbReference>
<feature type="transmembrane region" description="Helical" evidence="1">
    <location>
        <begin position="49"/>
        <end position="70"/>
    </location>
</feature>
<evidence type="ECO:0000313" key="3">
    <source>
        <dbReference type="Proteomes" id="UP001164929"/>
    </source>
</evidence>
<keyword evidence="1" id="KW-0812">Transmembrane</keyword>
<keyword evidence="3" id="KW-1185">Reference proteome</keyword>
<accession>A0AAD6RVX7</accession>
<protein>
    <submittedName>
        <fullName evidence="2">Uncharacterized protein</fullName>
    </submittedName>
</protein>
<evidence type="ECO:0000313" key="2">
    <source>
        <dbReference type="EMBL" id="KAJ7014967.1"/>
    </source>
</evidence>
<dbReference type="EMBL" id="JAQIZT010000001">
    <property type="protein sequence ID" value="KAJ7014967.1"/>
    <property type="molecule type" value="Genomic_DNA"/>
</dbReference>
<proteinExistence type="predicted"/>